<dbReference type="AlphaFoldDB" id="A0AAV5UU28"/>
<dbReference type="Proteomes" id="UP001432322">
    <property type="component" value="Unassembled WGS sequence"/>
</dbReference>
<reference evidence="2" key="1">
    <citation type="submission" date="2023-10" db="EMBL/GenBank/DDBJ databases">
        <title>Genome assembly of Pristionchus species.</title>
        <authorList>
            <person name="Yoshida K."/>
            <person name="Sommer R.J."/>
        </authorList>
    </citation>
    <scope>NUCLEOTIDE SEQUENCE</scope>
    <source>
        <strain evidence="2">RS5133</strain>
    </source>
</reference>
<proteinExistence type="predicted"/>
<feature type="region of interest" description="Disordered" evidence="1">
    <location>
        <begin position="313"/>
        <end position="339"/>
    </location>
</feature>
<organism evidence="2 3">
    <name type="scientific">Pristionchus fissidentatus</name>
    <dbReference type="NCBI Taxonomy" id="1538716"/>
    <lineage>
        <taxon>Eukaryota</taxon>
        <taxon>Metazoa</taxon>
        <taxon>Ecdysozoa</taxon>
        <taxon>Nematoda</taxon>
        <taxon>Chromadorea</taxon>
        <taxon>Rhabditida</taxon>
        <taxon>Rhabditina</taxon>
        <taxon>Diplogasteromorpha</taxon>
        <taxon>Diplogasteroidea</taxon>
        <taxon>Neodiplogasteridae</taxon>
        <taxon>Pristionchus</taxon>
    </lineage>
</organism>
<evidence type="ECO:0000313" key="3">
    <source>
        <dbReference type="Proteomes" id="UP001432322"/>
    </source>
</evidence>
<evidence type="ECO:0000256" key="1">
    <source>
        <dbReference type="SAM" id="MobiDB-lite"/>
    </source>
</evidence>
<comment type="caution">
    <text evidence="2">The sequence shown here is derived from an EMBL/GenBank/DDBJ whole genome shotgun (WGS) entry which is preliminary data.</text>
</comment>
<evidence type="ECO:0000313" key="2">
    <source>
        <dbReference type="EMBL" id="GMT09279.1"/>
    </source>
</evidence>
<protein>
    <recommendedName>
        <fullName evidence="4">SWIM-type domain-containing protein</fullName>
    </recommendedName>
</protein>
<keyword evidence="3" id="KW-1185">Reference proteome</keyword>
<dbReference type="EMBL" id="BTSY01000001">
    <property type="protein sequence ID" value="GMT09279.1"/>
    <property type="molecule type" value="Genomic_DNA"/>
</dbReference>
<gene>
    <name evidence="2" type="ORF">PFISCL1PPCAC_576</name>
</gene>
<sequence>MKKEPSLDQCMDHMEQSCQTTVEHCSQAPFGGGDLIVSDAPLIYKVIWDRFDKAAKETVLARYGIVQRGKKNTINLPEILSNGRTKIEFDKVVSASQSLSSCVSPLFDGFIVMAGQSHELIAVRRTEGSLVCRSPKCNSILSHTVCIHLFCIFVNEEYGKSEANKFAAYLINLSSDRFKKAISTSVDGKKTKYTRWGAKDSEGVRSNVVVSTVPTVLETDGSPAINSSKTRLWSDEQTTADLNQTELDEDIVDPIQMDTQDEGALDTTSLLDLTLSTTPTLSVFDRLGEKGRKYNAERKEEEERRILEERMQLGLNAEDETENPAKKKKKESAEKEAPLPVLNLRSVQNRITGGDDVTRPTSSILVDACDEQNQFIYRSSANSTFSLFDLSTFTNLPSSIMPPFTSIHHNNNFFVVGFITERVNIDVLSRRTCMSCQAPLPPSIDGSRVIYHVEKIRTRLSGGDPLIRTMMSIIHCSLKCLRSRYPYSHSRMLAVSQKFLSKHTEEDERFLREEFGCNLHEMGVQIKHGL</sequence>
<name>A0AAV5UU28_9BILA</name>
<accession>A0AAV5UU28</accession>
<evidence type="ECO:0008006" key="4">
    <source>
        <dbReference type="Google" id="ProtNLM"/>
    </source>
</evidence>